<dbReference type="SMR" id="A2FII3"/>
<dbReference type="InterPro" id="IPR032675">
    <property type="entry name" value="LRR_dom_sf"/>
</dbReference>
<name>A2FII3_TRIV3</name>
<dbReference type="EMBL" id="DS113813">
    <property type="protein sequence ID" value="EAX95300.1"/>
    <property type="molecule type" value="Genomic_DNA"/>
</dbReference>
<accession>A2FII3</accession>
<reference evidence="1" key="1">
    <citation type="submission" date="2006-10" db="EMBL/GenBank/DDBJ databases">
        <authorList>
            <person name="Amadeo P."/>
            <person name="Zhao Q."/>
            <person name="Wortman J."/>
            <person name="Fraser-Liggett C."/>
            <person name="Carlton J."/>
        </authorList>
    </citation>
    <scope>NUCLEOTIDE SEQUENCE</scope>
    <source>
        <strain evidence="1">G3</strain>
    </source>
</reference>
<dbReference type="AlphaFoldDB" id="A2FII3"/>
<dbReference type="Pfam" id="PF13306">
    <property type="entry name" value="LRR_5"/>
    <property type="match status" value="1"/>
</dbReference>
<dbReference type="VEuPathDB" id="TrichDB:TVAG_270910"/>
<evidence type="ECO:0000313" key="2">
    <source>
        <dbReference type="Proteomes" id="UP000001542"/>
    </source>
</evidence>
<dbReference type="SUPFAM" id="SSF52058">
    <property type="entry name" value="L domain-like"/>
    <property type="match status" value="1"/>
</dbReference>
<reference evidence="1" key="2">
    <citation type="journal article" date="2007" name="Science">
        <title>Draft genome sequence of the sexually transmitted pathogen Trichomonas vaginalis.</title>
        <authorList>
            <person name="Carlton J.M."/>
            <person name="Hirt R.P."/>
            <person name="Silva J.C."/>
            <person name="Delcher A.L."/>
            <person name="Schatz M."/>
            <person name="Zhao Q."/>
            <person name="Wortman J.R."/>
            <person name="Bidwell S.L."/>
            <person name="Alsmark U.C.M."/>
            <person name="Besteiro S."/>
            <person name="Sicheritz-Ponten T."/>
            <person name="Noel C.J."/>
            <person name="Dacks J.B."/>
            <person name="Foster P.G."/>
            <person name="Simillion C."/>
            <person name="Van de Peer Y."/>
            <person name="Miranda-Saavedra D."/>
            <person name="Barton G.J."/>
            <person name="Westrop G.D."/>
            <person name="Mueller S."/>
            <person name="Dessi D."/>
            <person name="Fiori P.L."/>
            <person name="Ren Q."/>
            <person name="Paulsen I."/>
            <person name="Zhang H."/>
            <person name="Bastida-Corcuera F.D."/>
            <person name="Simoes-Barbosa A."/>
            <person name="Brown M.T."/>
            <person name="Hayes R.D."/>
            <person name="Mukherjee M."/>
            <person name="Okumura C.Y."/>
            <person name="Schneider R."/>
            <person name="Smith A.J."/>
            <person name="Vanacova S."/>
            <person name="Villalvazo M."/>
            <person name="Haas B.J."/>
            <person name="Pertea M."/>
            <person name="Feldblyum T.V."/>
            <person name="Utterback T.R."/>
            <person name="Shu C.L."/>
            <person name="Osoegawa K."/>
            <person name="de Jong P.J."/>
            <person name="Hrdy I."/>
            <person name="Horvathova L."/>
            <person name="Zubacova Z."/>
            <person name="Dolezal P."/>
            <person name="Malik S.B."/>
            <person name="Logsdon J.M. Jr."/>
            <person name="Henze K."/>
            <person name="Gupta A."/>
            <person name="Wang C.C."/>
            <person name="Dunne R.L."/>
            <person name="Upcroft J.A."/>
            <person name="Upcroft P."/>
            <person name="White O."/>
            <person name="Salzberg S.L."/>
            <person name="Tang P."/>
            <person name="Chiu C.-H."/>
            <person name="Lee Y.-S."/>
            <person name="Embley T.M."/>
            <person name="Coombs G.H."/>
            <person name="Mottram J.C."/>
            <person name="Tachezy J."/>
            <person name="Fraser-Liggett C.M."/>
            <person name="Johnson P.J."/>
        </authorList>
    </citation>
    <scope>NUCLEOTIDE SEQUENCE [LARGE SCALE GENOMIC DNA]</scope>
    <source>
        <strain evidence="1">G3</strain>
    </source>
</reference>
<dbReference type="VEuPathDB" id="TrichDB:TVAGG3_0728870"/>
<sequence length="119" mass="13331">MRTIGSYAFMGASRLTRVLFNGNQIQNIGFQSFKNCINLEFLFFNSESLTTLGSGAFENCPSMLKCGTITCPKKVKDLFLKNGFQAKCFNIDCPVDKQCTQQCRPFSLPPFAVFIAMEL</sequence>
<dbReference type="Proteomes" id="UP000001542">
    <property type="component" value="Unassembled WGS sequence"/>
</dbReference>
<dbReference type="InParanoid" id="A2FII3"/>
<dbReference type="OrthoDB" id="5917255at2759"/>
<proteinExistence type="predicted"/>
<organism evidence="1 2">
    <name type="scientific">Trichomonas vaginalis (strain ATCC PRA-98 / G3)</name>
    <dbReference type="NCBI Taxonomy" id="412133"/>
    <lineage>
        <taxon>Eukaryota</taxon>
        <taxon>Metamonada</taxon>
        <taxon>Parabasalia</taxon>
        <taxon>Trichomonadida</taxon>
        <taxon>Trichomonadidae</taxon>
        <taxon>Trichomonas</taxon>
    </lineage>
</organism>
<dbReference type="InterPro" id="IPR026906">
    <property type="entry name" value="LRR_5"/>
</dbReference>
<keyword evidence="2" id="KW-1185">Reference proteome</keyword>
<protein>
    <submittedName>
        <fullName evidence="1">Leucine-rich repeat protein, putative</fullName>
    </submittedName>
</protein>
<dbReference type="Gene3D" id="3.80.10.10">
    <property type="entry name" value="Ribonuclease Inhibitor"/>
    <property type="match status" value="1"/>
</dbReference>
<evidence type="ECO:0000313" key="1">
    <source>
        <dbReference type="EMBL" id="EAX95300.1"/>
    </source>
</evidence>
<gene>
    <name evidence="1" type="ORF">TVAG_270910</name>
</gene>